<dbReference type="AlphaFoldDB" id="A0A1H8V5Y3"/>
<dbReference type="EMBL" id="FOEG01000010">
    <property type="protein sequence ID" value="SEP10825.1"/>
    <property type="molecule type" value="Genomic_DNA"/>
</dbReference>
<name>A0A1H8V5Y3_9GAMM</name>
<sequence>MLRRMMLAVIVAGAATTAAHAQELELALSDEMAELILADRSSQGANQSVRYGGGLLYNEDTDLLGSLFLTVNNEVEGRWQPVTFGVGAKLYGADLDASGESLAALAVGGNVGVGIPANIPLAIVLQGYVSPNITTGGDADRVTEGQIRLEAELVSGAHAFVGYRQIKFHMDEYRDERVDDGLHAGLRLRF</sequence>
<dbReference type="OrthoDB" id="6399250at2"/>
<reference evidence="2 3" key="1">
    <citation type="submission" date="2016-10" db="EMBL/GenBank/DDBJ databases">
        <authorList>
            <person name="de Groot N.N."/>
        </authorList>
    </citation>
    <scope>NUCLEOTIDE SEQUENCE [LARGE SCALE GENOMIC DNA]</scope>
    <source>
        <strain evidence="2 3">CGMCC 1.6291</strain>
    </source>
</reference>
<proteinExistence type="predicted"/>
<keyword evidence="3" id="KW-1185">Reference proteome</keyword>
<evidence type="ECO:0000313" key="3">
    <source>
        <dbReference type="Proteomes" id="UP000199657"/>
    </source>
</evidence>
<feature type="chain" id="PRO_5011651763" evidence="1">
    <location>
        <begin position="22"/>
        <end position="190"/>
    </location>
</feature>
<evidence type="ECO:0000256" key="1">
    <source>
        <dbReference type="SAM" id="SignalP"/>
    </source>
</evidence>
<protein>
    <submittedName>
        <fullName evidence="2">YfaZ</fullName>
    </submittedName>
</protein>
<accession>A0A1H8V5Y3</accession>
<organism evidence="2 3">
    <name type="scientific">Aquisalimonas asiatica</name>
    <dbReference type="NCBI Taxonomy" id="406100"/>
    <lineage>
        <taxon>Bacteria</taxon>
        <taxon>Pseudomonadati</taxon>
        <taxon>Pseudomonadota</taxon>
        <taxon>Gammaproteobacteria</taxon>
        <taxon>Chromatiales</taxon>
        <taxon>Ectothiorhodospiraceae</taxon>
        <taxon>Aquisalimonas</taxon>
    </lineage>
</organism>
<dbReference type="STRING" id="406100.SAMN04488052_11017"/>
<dbReference type="InterPro" id="IPR009998">
    <property type="entry name" value="YfaZ"/>
</dbReference>
<keyword evidence="1" id="KW-0732">Signal</keyword>
<gene>
    <name evidence="2" type="ORF">SAMN04488052_11017</name>
</gene>
<dbReference type="Pfam" id="PF07437">
    <property type="entry name" value="YfaZ"/>
    <property type="match status" value="1"/>
</dbReference>
<feature type="signal peptide" evidence="1">
    <location>
        <begin position="1"/>
        <end position="21"/>
    </location>
</feature>
<dbReference type="RefSeq" id="WP_091645652.1">
    <property type="nucleotide sequence ID" value="NZ_FOEG01000010.1"/>
</dbReference>
<dbReference type="Proteomes" id="UP000199657">
    <property type="component" value="Unassembled WGS sequence"/>
</dbReference>
<evidence type="ECO:0000313" key="2">
    <source>
        <dbReference type="EMBL" id="SEP10825.1"/>
    </source>
</evidence>